<evidence type="ECO:0000256" key="1">
    <source>
        <dbReference type="ARBA" id="ARBA00022801"/>
    </source>
</evidence>
<evidence type="ECO:0000259" key="2">
    <source>
        <dbReference type="Pfam" id="PF08450"/>
    </source>
</evidence>
<dbReference type="InterPro" id="IPR011042">
    <property type="entry name" value="6-blade_b-propeller_TolB-like"/>
</dbReference>
<accession>A0A1I3FW84</accession>
<dbReference type="InterPro" id="IPR051262">
    <property type="entry name" value="SMP-30/CGR1_Lactonase"/>
</dbReference>
<evidence type="ECO:0000313" key="4">
    <source>
        <dbReference type="Proteomes" id="UP000198670"/>
    </source>
</evidence>
<dbReference type="GO" id="GO:0016787">
    <property type="term" value="F:hydrolase activity"/>
    <property type="evidence" value="ECO:0007669"/>
    <property type="project" value="UniProtKB-KW"/>
</dbReference>
<dbReference type="Pfam" id="PF08450">
    <property type="entry name" value="SGL"/>
    <property type="match status" value="1"/>
</dbReference>
<sequence>MAIDFTQQISVRREVLFEGAFYTEGPVCDDQGGIYFTDLMGGTLWYWRRESGASRCVEGGWPNGQARDSMGNWLVCDSKTRQLRRYDAKGNFTGNVVDGHCAGRPVTTPNDVITDSGGGFYFTDSVRHRGYVFYRSNTGTERVVAEGLDYPNGLVLSADERHLFVAESYANRLVRIQLDGPDGAADWDVFCELPYHASGHPQANLPDGLAIDSAGNVWVAHYGMGALQVVDKQGRLLASIPTGIPLTSNVCLLEPDSLIVTGGDAEPGPGRVVKLTLTTNEHDE</sequence>
<dbReference type="PANTHER" id="PTHR47572">
    <property type="entry name" value="LIPOPROTEIN-RELATED"/>
    <property type="match status" value="1"/>
</dbReference>
<name>A0A1I3FW84_9SPHI</name>
<reference evidence="3 4" key="1">
    <citation type="submission" date="2016-10" db="EMBL/GenBank/DDBJ databases">
        <authorList>
            <person name="de Groot N.N."/>
        </authorList>
    </citation>
    <scope>NUCLEOTIDE SEQUENCE [LARGE SCALE GENOMIC DNA]</scope>
    <source>
        <strain evidence="3 4">RK1</strain>
    </source>
</reference>
<dbReference type="OrthoDB" id="241638at2"/>
<proteinExistence type="predicted"/>
<dbReference type="STRING" id="1477437.SAMN05444682_102528"/>
<feature type="domain" description="SMP-30/Gluconolactonase/LRE-like region" evidence="2">
    <location>
        <begin position="23"/>
        <end position="258"/>
    </location>
</feature>
<protein>
    <submittedName>
        <fullName evidence="3">Gluconolactonase</fullName>
    </submittedName>
</protein>
<dbReference type="Gene3D" id="2.120.10.30">
    <property type="entry name" value="TolB, C-terminal domain"/>
    <property type="match status" value="1"/>
</dbReference>
<evidence type="ECO:0000313" key="3">
    <source>
        <dbReference type="EMBL" id="SFI15500.1"/>
    </source>
</evidence>
<gene>
    <name evidence="3" type="ORF">SAMN05444682_102528</name>
</gene>
<dbReference type="RefSeq" id="WP_090625645.1">
    <property type="nucleotide sequence ID" value="NZ_FOQO01000002.1"/>
</dbReference>
<keyword evidence="1" id="KW-0378">Hydrolase</keyword>
<dbReference type="EMBL" id="FOQO01000002">
    <property type="protein sequence ID" value="SFI15500.1"/>
    <property type="molecule type" value="Genomic_DNA"/>
</dbReference>
<dbReference type="Proteomes" id="UP000198670">
    <property type="component" value="Unassembled WGS sequence"/>
</dbReference>
<organism evidence="3 4">
    <name type="scientific">Parapedobacter indicus</name>
    <dbReference type="NCBI Taxonomy" id="1477437"/>
    <lineage>
        <taxon>Bacteria</taxon>
        <taxon>Pseudomonadati</taxon>
        <taxon>Bacteroidota</taxon>
        <taxon>Sphingobacteriia</taxon>
        <taxon>Sphingobacteriales</taxon>
        <taxon>Sphingobacteriaceae</taxon>
        <taxon>Parapedobacter</taxon>
    </lineage>
</organism>
<dbReference type="SUPFAM" id="SSF63829">
    <property type="entry name" value="Calcium-dependent phosphotriesterase"/>
    <property type="match status" value="1"/>
</dbReference>
<keyword evidence="4" id="KW-1185">Reference proteome</keyword>
<dbReference type="InterPro" id="IPR013658">
    <property type="entry name" value="SGL"/>
</dbReference>
<dbReference type="AlphaFoldDB" id="A0A1I3FW84"/>
<dbReference type="PANTHER" id="PTHR47572:SF4">
    <property type="entry name" value="LACTONASE DRP35"/>
    <property type="match status" value="1"/>
</dbReference>